<evidence type="ECO:0000256" key="2">
    <source>
        <dbReference type="ARBA" id="ARBA00022842"/>
    </source>
</evidence>
<organism evidence="7 8">
    <name type="scientific">Pseudomonas borbori</name>
    <dbReference type="NCBI Taxonomy" id="289003"/>
    <lineage>
        <taxon>Bacteria</taxon>
        <taxon>Pseudomonadati</taxon>
        <taxon>Pseudomonadota</taxon>
        <taxon>Gammaproteobacteria</taxon>
        <taxon>Pseudomonadales</taxon>
        <taxon>Pseudomonadaceae</taxon>
        <taxon>Pseudomonas</taxon>
    </lineage>
</organism>
<evidence type="ECO:0000313" key="8">
    <source>
        <dbReference type="Proteomes" id="UP000198784"/>
    </source>
</evidence>
<evidence type="ECO:0000256" key="4">
    <source>
        <dbReference type="ARBA" id="ARBA00023251"/>
    </source>
</evidence>
<comment type="function">
    <text evidence="5">Inactivates the type B streptogramin antibiotics by linearizing the lactone ring at the ester linkage, generating a free phenylglycine carboxylate and converting the threonyl moiety into 2-amino-butenoic acid.</text>
</comment>
<dbReference type="Gene3D" id="2.130.10.10">
    <property type="entry name" value="YVTN repeat-like/Quinoprotein amine dehydrogenase"/>
    <property type="match status" value="2"/>
</dbReference>
<keyword evidence="4 5" id="KW-0046">Antibiotic resistance</keyword>
<keyword evidence="1 5" id="KW-0479">Metal-binding</keyword>
<protein>
    <recommendedName>
        <fullName evidence="5">Virginiamycin B lyase</fullName>
        <ecNumber evidence="5">4.2.99.-</ecNumber>
    </recommendedName>
    <alternativeName>
        <fullName evidence="5">Streptogramin B lyase</fullName>
    </alternativeName>
</protein>
<evidence type="ECO:0000256" key="6">
    <source>
        <dbReference type="SAM" id="SignalP"/>
    </source>
</evidence>
<comment type="similarity">
    <text evidence="5">Belongs to the Vgb family.</text>
</comment>
<dbReference type="GO" id="GO:0017001">
    <property type="term" value="P:antibiotic catabolic process"/>
    <property type="evidence" value="ECO:0007669"/>
    <property type="project" value="UniProtKB-UniRule"/>
</dbReference>
<dbReference type="RefSeq" id="WP_090498183.1">
    <property type="nucleotide sequence ID" value="NZ_FOWX01000004.1"/>
</dbReference>
<evidence type="ECO:0000256" key="1">
    <source>
        <dbReference type="ARBA" id="ARBA00022723"/>
    </source>
</evidence>
<dbReference type="PANTHER" id="PTHR40274">
    <property type="entry name" value="VIRGINIAMYCIN B LYASE"/>
    <property type="match status" value="1"/>
</dbReference>
<dbReference type="OrthoDB" id="9812926at2"/>
<evidence type="ECO:0000256" key="3">
    <source>
        <dbReference type="ARBA" id="ARBA00023239"/>
    </source>
</evidence>
<feature type="signal peptide" evidence="6">
    <location>
        <begin position="1"/>
        <end position="22"/>
    </location>
</feature>
<dbReference type="PANTHER" id="PTHR40274:SF3">
    <property type="entry name" value="VIRGINIAMYCIN B LYASE"/>
    <property type="match status" value="1"/>
</dbReference>
<dbReference type="STRING" id="289003.SAMN05216190_104118"/>
<dbReference type="EC" id="4.2.99.-" evidence="5"/>
<comment type="cofactor">
    <cofactor evidence="5">
        <name>Mg(2+)</name>
        <dbReference type="ChEBI" id="CHEBI:18420"/>
    </cofactor>
</comment>
<dbReference type="GO" id="GO:0030288">
    <property type="term" value="C:outer membrane-bounded periplasmic space"/>
    <property type="evidence" value="ECO:0007669"/>
    <property type="project" value="TreeGrafter"/>
</dbReference>
<keyword evidence="2 5" id="KW-0460">Magnesium</keyword>
<feature type="chain" id="PRO_5011642035" description="Virginiamycin B lyase" evidence="6">
    <location>
        <begin position="23"/>
        <end position="318"/>
    </location>
</feature>
<dbReference type="SUPFAM" id="SSF63829">
    <property type="entry name" value="Calcium-dependent phosphotriesterase"/>
    <property type="match status" value="1"/>
</dbReference>
<evidence type="ECO:0000313" key="7">
    <source>
        <dbReference type="EMBL" id="SFP05161.1"/>
    </source>
</evidence>
<gene>
    <name evidence="7" type="ORF">SAMN05216190_104118</name>
</gene>
<proteinExistence type="inferred from homology"/>
<dbReference type="EMBL" id="FOWX01000004">
    <property type="protein sequence ID" value="SFP05161.1"/>
    <property type="molecule type" value="Genomic_DNA"/>
</dbReference>
<comment type="subunit">
    <text evidence="5">Monomer.</text>
</comment>
<dbReference type="GO" id="GO:0046677">
    <property type="term" value="P:response to antibiotic"/>
    <property type="evidence" value="ECO:0007669"/>
    <property type="project" value="UniProtKB-UniRule"/>
</dbReference>
<dbReference type="PIRSF" id="PIRSF026412">
    <property type="entry name" value="Streptogrm_lyase"/>
    <property type="match status" value="1"/>
</dbReference>
<dbReference type="InterPro" id="IPR051344">
    <property type="entry name" value="Vgb"/>
</dbReference>
<keyword evidence="6" id="KW-0732">Signal</keyword>
<reference evidence="8" key="1">
    <citation type="submission" date="2016-10" db="EMBL/GenBank/DDBJ databases">
        <authorList>
            <person name="Varghese N."/>
            <person name="Submissions S."/>
        </authorList>
    </citation>
    <scope>NUCLEOTIDE SEQUENCE [LARGE SCALE GENOMIC DNA]</scope>
    <source>
        <strain evidence="8">DSM 17834</strain>
    </source>
</reference>
<sequence length="318" mass="34275">MNRPIRLGLILLLSLCGPALQAAQVQYYPLPAGAGPHDVAPAADGRVWYSAQRQGALGRLDPQSGATEQVPLGPGSAPHGVIVDDQGAAWVTDSGLNAIVRVDGSSLAIDVFPLPPSAAQANLNTAAFDPQGRLWFTGQNGFYGRLDPASGQIEVWPAPLGRGPYGITATADGSVWYASLAGNHIARIDPLSGAATVIQPPTEDQGARRIWGDSHGHLWISEWNSGQVSRYAPEAHSWHSWKLPGHAPRAYSVYVDERDQVWLTDFAANAIVHFDPVRERFQSYPSDRPNANVRQMLGRPGEVWGAESGTDRLVVIRY</sequence>
<keyword evidence="3 5" id="KW-0456">Lyase</keyword>
<dbReference type="Pfam" id="PF24684">
    <property type="entry name" value="Vgb_lyase"/>
    <property type="match status" value="1"/>
</dbReference>
<name>A0A1I5M835_9PSED</name>
<accession>A0A1I5M835</accession>
<dbReference type="Proteomes" id="UP000198784">
    <property type="component" value="Unassembled WGS sequence"/>
</dbReference>
<dbReference type="InterPro" id="IPR011217">
    <property type="entry name" value="Vgb_bact"/>
</dbReference>
<dbReference type="GO" id="GO:0016835">
    <property type="term" value="F:carbon-oxygen lyase activity"/>
    <property type="evidence" value="ECO:0007669"/>
    <property type="project" value="UniProtKB-UniRule"/>
</dbReference>
<dbReference type="AlphaFoldDB" id="A0A1I5M835"/>
<evidence type="ECO:0000256" key="5">
    <source>
        <dbReference type="PIRNR" id="PIRNR026412"/>
    </source>
</evidence>
<dbReference type="GO" id="GO:0000287">
    <property type="term" value="F:magnesium ion binding"/>
    <property type="evidence" value="ECO:0007669"/>
    <property type="project" value="UniProtKB-UniRule"/>
</dbReference>
<dbReference type="InterPro" id="IPR015943">
    <property type="entry name" value="WD40/YVTN_repeat-like_dom_sf"/>
</dbReference>
<keyword evidence="8" id="KW-1185">Reference proteome</keyword>